<dbReference type="Pfam" id="PF05521">
    <property type="entry name" value="Phage_HCP"/>
    <property type="match status" value="1"/>
</dbReference>
<dbReference type="RefSeq" id="WP_174192623.1">
    <property type="nucleotide sequence ID" value="NZ_CP046051.1"/>
</dbReference>
<accession>A0A859DSP7</accession>
<gene>
    <name evidence="1" type="ORF">GJQ69_00750</name>
</gene>
<dbReference type="InterPro" id="IPR008767">
    <property type="entry name" value="Phage_SPP1_head-tail_adaptor"/>
</dbReference>
<dbReference type="EMBL" id="CP046051">
    <property type="protein sequence ID" value="QKN23143.1"/>
    <property type="molecule type" value="Genomic_DNA"/>
</dbReference>
<dbReference type="Gene3D" id="2.40.10.270">
    <property type="entry name" value="Bacteriophage SPP1 head-tail adaptor protein"/>
    <property type="match status" value="1"/>
</dbReference>
<protein>
    <submittedName>
        <fullName evidence="1">Phage head closure protein</fullName>
    </submittedName>
</protein>
<dbReference type="NCBIfam" id="TIGR01563">
    <property type="entry name" value="gp16_SPP1"/>
    <property type="match status" value="1"/>
</dbReference>
<proteinExistence type="predicted"/>
<sequence>MVKDKKIIIYNKTEVQDDIGNWVTAYQPIHPGSLWAYARQLSQKEYFAAGTAGYKEDMQFTVNWRRDIKPGMLIYYRETWYVIDRVDTFEGYKEDLKLFAKEAAQAEIPPADEIVPYGR</sequence>
<dbReference type="InterPro" id="IPR038666">
    <property type="entry name" value="SSP1_head-tail_sf"/>
</dbReference>
<organism evidence="1 2">
    <name type="scientific">Caproicibacterium lactatifermentans</name>
    <dbReference type="NCBI Taxonomy" id="2666138"/>
    <lineage>
        <taxon>Bacteria</taxon>
        <taxon>Bacillati</taxon>
        <taxon>Bacillota</taxon>
        <taxon>Clostridia</taxon>
        <taxon>Eubacteriales</taxon>
        <taxon>Oscillospiraceae</taxon>
        <taxon>Caproicibacterium</taxon>
    </lineage>
</organism>
<reference evidence="1 2" key="1">
    <citation type="submission" date="2019-11" db="EMBL/GenBank/DDBJ databases">
        <authorList>
            <person name="Ren C."/>
            <person name="Wang H."/>
            <person name="Xu Y."/>
        </authorList>
    </citation>
    <scope>NUCLEOTIDE SEQUENCE [LARGE SCALE GENOMIC DNA]</scope>
    <source>
        <strain evidence="1 2">LBM 19010</strain>
    </source>
</reference>
<dbReference type="Proteomes" id="UP000501316">
    <property type="component" value="Chromosome"/>
</dbReference>
<name>A0A859DSP7_9FIRM</name>
<evidence type="ECO:0000313" key="1">
    <source>
        <dbReference type="EMBL" id="QKN23143.1"/>
    </source>
</evidence>
<evidence type="ECO:0000313" key="2">
    <source>
        <dbReference type="Proteomes" id="UP000501316"/>
    </source>
</evidence>
<dbReference type="AlphaFoldDB" id="A0A859DSP7"/>
<dbReference type="KEGG" id="clf:GJQ69_00750"/>